<dbReference type="AlphaFoldDB" id="A0A3N6S0I1"/>
<dbReference type="EMBL" id="QGKY02000190">
    <property type="protein sequence ID" value="KAF2590117.1"/>
    <property type="molecule type" value="Genomic_DNA"/>
</dbReference>
<sequence length="147" mass="16794">MGSRTPSGTSPQKIHAKHQAYLYASMHKLLFGNNQSSRLYHLQDAIRSPELLHLRQEIGGSIAPDPGLDTGLWVPARRHPGSPLRSTPGQVLGTAPFLRERKTSDKENLPYFRIWKSLTYSNRLSPALRRLYKENLNPRARDRHFKT</sequence>
<accession>A0A3N6S0I1</accession>
<gene>
    <name evidence="2" type="ORF">DY000_02052832</name>
    <name evidence="1" type="ORF">F2Q70_00038572</name>
</gene>
<reference evidence="2" key="2">
    <citation type="submission" date="2019-12" db="EMBL/GenBank/DDBJ databases">
        <authorList>
            <person name="Studholme D.J."/>
            <person name="Sarris P."/>
        </authorList>
    </citation>
    <scope>NUCLEOTIDE SEQUENCE</scope>
    <source>
        <strain evidence="2">PFS-1207/04</strain>
        <tissue evidence="2">Leaf</tissue>
    </source>
</reference>
<evidence type="ECO:0000313" key="2">
    <source>
        <dbReference type="EMBL" id="KAF3495992.1"/>
    </source>
</evidence>
<proteinExistence type="predicted"/>
<protein>
    <submittedName>
        <fullName evidence="1">Uncharacterized protein</fullName>
    </submittedName>
</protein>
<evidence type="ECO:0000313" key="3">
    <source>
        <dbReference type="Proteomes" id="UP000266723"/>
    </source>
</evidence>
<reference evidence="1" key="1">
    <citation type="submission" date="2019-12" db="EMBL/GenBank/DDBJ databases">
        <title>Genome sequencing and annotation of Brassica cretica.</title>
        <authorList>
            <person name="Studholme D.J."/>
            <person name="Sarris P.F."/>
        </authorList>
    </citation>
    <scope>NUCLEOTIDE SEQUENCE</scope>
    <source>
        <strain evidence="1">PFS-102/07</strain>
        <tissue evidence="1">Leaf</tissue>
    </source>
</reference>
<organism evidence="1">
    <name type="scientific">Brassica cretica</name>
    <name type="common">Mustard</name>
    <dbReference type="NCBI Taxonomy" id="69181"/>
    <lineage>
        <taxon>Eukaryota</taxon>
        <taxon>Viridiplantae</taxon>
        <taxon>Streptophyta</taxon>
        <taxon>Embryophyta</taxon>
        <taxon>Tracheophyta</taxon>
        <taxon>Spermatophyta</taxon>
        <taxon>Magnoliopsida</taxon>
        <taxon>eudicotyledons</taxon>
        <taxon>Gunneridae</taxon>
        <taxon>Pentapetalae</taxon>
        <taxon>rosids</taxon>
        <taxon>malvids</taxon>
        <taxon>Brassicales</taxon>
        <taxon>Brassicaceae</taxon>
        <taxon>Brassiceae</taxon>
        <taxon>Brassica</taxon>
    </lineage>
</organism>
<keyword evidence="3" id="KW-1185">Reference proteome</keyword>
<dbReference type="EMBL" id="QGKV02002055">
    <property type="protein sequence ID" value="KAF3495992.1"/>
    <property type="molecule type" value="Genomic_DNA"/>
</dbReference>
<evidence type="ECO:0000313" key="1">
    <source>
        <dbReference type="EMBL" id="KAF2590117.1"/>
    </source>
</evidence>
<reference evidence="2 3" key="3">
    <citation type="journal article" date="2020" name="BMC Genomics">
        <title>Intraspecific diversification of the crop wild relative Brassica cretica Lam. using demographic model selection.</title>
        <authorList>
            <person name="Kioukis A."/>
            <person name="Michalopoulou V.A."/>
            <person name="Briers L."/>
            <person name="Pirintsos S."/>
            <person name="Studholme D.J."/>
            <person name="Pavlidis P."/>
            <person name="Sarris P.F."/>
        </authorList>
    </citation>
    <scope>NUCLEOTIDE SEQUENCE [LARGE SCALE GENOMIC DNA]</scope>
    <source>
        <strain evidence="3">cv. PFS-1207/04</strain>
        <strain evidence="2">PFS-1207/04</strain>
    </source>
</reference>
<name>A0A3N6S0I1_BRACR</name>
<dbReference type="Proteomes" id="UP000266723">
    <property type="component" value="Unassembled WGS sequence"/>
</dbReference>
<comment type="caution">
    <text evidence="1">The sequence shown here is derived from an EMBL/GenBank/DDBJ whole genome shotgun (WGS) entry which is preliminary data.</text>
</comment>